<sequence length="284" mass="29939">MRFNCNKTVLVLSTIGLFASGVASATGSSSGCNVNTGCDSWTNASVYDLTTSEQNYQLYENIDPTNSTVVVNGVSISVTAWSDTAGGNDDIVTSASFSGPWGEGFGVTNQDEANFDNHSDSHAIDNMGNWSDYDMVLFSFSESVSLAGATFNWLGGSTSTQQVSVAGLSDINQLTSGSATWSQIAGNLDSSLKGSFQIGGSNGTYHSDFTTTGTSQYWLVGAYNSLFAYVDGFSENNDAFKLTSIGFNQVEDNNGEPDPVNAPSSFALLLLAGGFAAWRKKQAK</sequence>
<proteinExistence type="predicted"/>
<comment type="caution">
    <text evidence="2">The sequence shown here is derived from an EMBL/GenBank/DDBJ whole genome shotgun (WGS) entry which is preliminary data.</text>
</comment>
<dbReference type="EMBL" id="PVNP01000116">
    <property type="protein sequence ID" value="PRO73451.1"/>
    <property type="molecule type" value="Genomic_DNA"/>
</dbReference>
<feature type="chain" id="PRO_5015683685" description="PEP-CTERM sorting domain-containing protein" evidence="1">
    <location>
        <begin position="26"/>
        <end position="284"/>
    </location>
</feature>
<reference evidence="3" key="1">
    <citation type="journal article" date="2020" name="Int. J. Syst. Evol. Microbiol.">
        <title>Alteromonas alba sp. nov., a marine bacterium isolated from the seawater of the West Pacific Ocean.</title>
        <authorList>
            <person name="Sun C."/>
            <person name="Wu Y.-H."/>
            <person name="Xamxidin M."/>
            <person name="Cheng H."/>
            <person name="Xu X.-W."/>
        </authorList>
    </citation>
    <scope>NUCLEOTIDE SEQUENCE [LARGE SCALE GENOMIC DNA]</scope>
    <source>
        <strain evidence="3">190</strain>
    </source>
</reference>
<dbReference type="RefSeq" id="WP_105934700.1">
    <property type="nucleotide sequence ID" value="NZ_PVNP01000116.1"/>
</dbReference>
<evidence type="ECO:0000313" key="2">
    <source>
        <dbReference type="EMBL" id="PRO73451.1"/>
    </source>
</evidence>
<evidence type="ECO:0000256" key="1">
    <source>
        <dbReference type="SAM" id="SignalP"/>
    </source>
</evidence>
<dbReference type="InterPro" id="IPR049672">
    <property type="entry name" value="Xrt_dep_XDP1"/>
</dbReference>
<protein>
    <recommendedName>
        <fullName evidence="4">PEP-CTERM sorting domain-containing protein</fullName>
    </recommendedName>
</protein>
<keyword evidence="3" id="KW-1185">Reference proteome</keyword>
<dbReference type="AlphaFoldDB" id="A0A2S9VAE6"/>
<gene>
    <name evidence="2" type="ORF">C6Y40_11430</name>
</gene>
<organism evidence="2 3">
    <name type="scientific">Alteromonas alba</name>
    <dbReference type="NCBI Taxonomy" id="2079529"/>
    <lineage>
        <taxon>Bacteria</taxon>
        <taxon>Pseudomonadati</taxon>
        <taxon>Pseudomonadota</taxon>
        <taxon>Gammaproteobacteria</taxon>
        <taxon>Alteromonadales</taxon>
        <taxon>Alteromonadaceae</taxon>
        <taxon>Alteromonas/Salinimonas group</taxon>
        <taxon>Alteromonas</taxon>
    </lineage>
</organism>
<name>A0A2S9VAE6_9ALTE</name>
<dbReference type="OrthoDB" id="6117416at2"/>
<evidence type="ECO:0000313" key="3">
    <source>
        <dbReference type="Proteomes" id="UP000238949"/>
    </source>
</evidence>
<feature type="signal peptide" evidence="1">
    <location>
        <begin position="1"/>
        <end position="25"/>
    </location>
</feature>
<accession>A0A2S9VAE6</accession>
<dbReference type="PROSITE" id="PS51257">
    <property type="entry name" value="PROKAR_LIPOPROTEIN"/>
    <property type="match status" value="1"/>
</dbReference>
<keyword evidence="1" id="KW-0732">Signal</keyword>
<evidence type="ECO:0008006" key="4">
    <source>
        <dbReference type="Google" id="ProtNLM"/>
    </source>
</evidence>
<dbReference type="Proteomes" id="UP000238949">
    <property type="component" value="Unassembled WGS sequence"/>
</dbReference>
<dbReference type="NCBIfam" id="NF041927">
    <property type="entry name" value="Xrt_dep_XDP1"/>
    <property type="match status" value="1"/>
</dbReference>